<name>A0ACB9FI75_ARCLA</name>
<evidence type="ECO:0000313" key="1">
    <source>
        <dbReference type="EMBL" id="KAI3770706.1"/>
    </source>
</evidence>
<dbReference type="EMBL" id="CM042047">
    <property type="protein sequence ID" value="KAI3770706.1"/>
    <property type="molecule type" value="Genomic_DNA"/>
</dbReference>
<proteinExistence type="predicted"/>
<sequence length="107" mass="11887">MQVELSNLKKNIEANTQKSNNNASVFYDQLKEMKTKPTTTSSHLAKFSVQLKDQARAMPEITPSAPTTISISVEDFKSFTEELKHNLVTARPSTTKTPQPLSSDTNC</sequence>
<organism evidence="1 2">
    <name type="scientific">Arctium lappa</name>
    <name type="common">Greater burdock</name>
    <name type="synonym">Lappa major</name>
    <dbReference type="NCBI Taxonomy" id="4217"/>
    <lineage>
        <taxon>Eukaryota</taxon>
        <taxon>Viridiplantae</taxon>
        <taxon>Streptophyta</taxon>
        <taxon>Embryophyta</taxon>
        <taxon>Tracheophyta</taxon>
        <taxon>Spermatophyta</taxon>
        <taxon>Magnoliopsida</taxon>
        <taxon>eudicotyledons</taxon>
        <taxon>Gunneridae</taxon>
        <taxon>Pentapetalae</taxon>
        <taxon>asterids</taxon>
        <taxon>campanulids</taxon>
        <taxon>Asterales</taxon>
        <taxon>Asteraceae</taxon>
        <taxon>Carduoideae</taxon>
        <taxon>Cardueae</taxon>
        <taxon>Arctiinae</taxon>
        <taxon>Arctium</taxon>
    </lineage>
</organism>
<gene>
    <name evidence="1" type="ORF">L6452_01847</name>
</gene>
<evidence type="ECO:0000313" key="2">
    <source>
        <dbReference type="Proteomes" id="UP001055879"/>
    </source>
</evidence>
<reference evidence="1 2" key="2">
    <citation type="journal article" date="2022" name="Mol. Ecol. Resour.">
        <title>The genomes of chicory, endive, great burdock and yacon provide insights into Asteraceae paleo-polyploidization history and plant inulin production.</title>
        <authorList>
            <person name="Fan W."/>
            <person name="Wang S."/>
            <person name="Wang H."/>
            <person name="Wang A."/>
            <person name="Jiang F."/>
            <person name="Liu H."/>
            <person name="Zhao H."/>
            <person name="Xu D."/>
            <person name="Zhang Y."/>
        </authorList>
    </citation>
    <scope>NUCLEOTIDE SEQUENCE [LARGE SCALE GENOMIC DNA]</scope>
    <source>
        <strain evidence="2">cv. Niubang</strain>
    </source>
</reference>
<keyword evidence="2" id="KW-1185">Reference proteome</keyword>
<dbReference type="Proteomes" id="UP001055879">
    <property type="component" value="Linkage Group LG01"/>
</dbReference>
<comment type="caution">
    <text evidence="1">The sequence shown here is derived from an EMBL/GenBank/DDBJ whole genome shotgun (WGS) entry which is preliminary data.</text>
</comment>
<accession>A0ACB9FI75</accession>
<protein>
    <submittedName>
        <fullName evidence="1">Uncharacterized protein</fullName>
    </submittedName>
</protein>
<reference evidence="2" key="1">
    <citation type="journal article" date="2022" name="Mol. Ecol. Resour.">
        <title>The genomes of chicory, endive, great burdock and yacon provide insights into Asteraceae palaeo-polyploidization history and plant inulin production.</title>
        <authorList>
            <person name="Fan W."/>
            <person name="Wang S."/>
            <person name="Wang H."/>
            <person name="Wang A."/>
            <person name="Jiang F."/>
            <person name="Liu H."/>
            <person name="Zhao H."/>
            <person name="Xu D."/>
            <person name="Zhang Y."/>
        </authorList>
    </citation>
    <scope>NUCLEOTIDE SEQUENCE [LARGE SCALE GENOMIC DNA]</scope>
    <source>
        <strain evidence="2">cv. Niubang</strain>
    </source>
</reference>